<comment type="caution">
    <text evidence="3">The sequence shown here is derived from an EMBL/GenBank/DDBJ whole genome shotgun (WGS) entry which is preliminary data.</text>
</comment>
<keyword evidence="1" id="KW-0732">Signal</keyword>
<organism evidence="3 4">
    <name type="scientific">Olea europaea subsp. europaea</name>
    <dbReference type="NCBI Taxonomy" id="158383"/>
    <lineage>
        <taxon>Eukaryota</taxon>
        <taxon>Viridiplantae</taxon>
        <taxon>Streptophyta</taxon>
        <taxon>Embryophyta</taxon>
        <taxon>Tracheophyta</taxon>
        <taxon>Spermatophyta</taxon>
        <taxon>Magnoliopsida</taxon>
        <taxon>eudicotyledons</taxon>
        <taxon>Gunneridae</taxon>
        <taxon>Pentapetalae</taxon>
        <taxon>asterids</taxon>
        <taxon>lamiids</taxon>
        <taxon>Lamiales</taxon>
        <taxon>Oleaceae</taxon>
        <taxon>Oleeae</taxon>
        <taxon>Olea</taxon>
    </lineage>
</organism>
<dbReference type="InterPro" id="IPR029052">
    <property type="entry name" value="Metallo-depent_PP-like"/>
</dbReference>
<dbReference type="PANTHER" id="PTHR10161:SF34">
    <property type="entry name" value="PURPLE ACID PHOSPHATASE 4"/>
    <property type="match status" value="1"/>
</dbReference>
<dbReference type="PANTHER" id="PTHR10161">
    <property type="entry name" value="TARTRATE-RESISTANT ACID PHOSPHATASE TYPE 5"/>
    <property type="match status" value="1"/>
</dbReference>
<keyword evidence="4" id="KW-1185">Reference proteome</keyword>
<dbReference type="SUPFAM" id="SSF56300">
    <property type="entry name" value="Metallo-dependent phosphatases"/>
    <property type="match status" value="1"/>
</dbReference>
<evidence type="ECO:0000313" key="3">
    <source>
        <dbReference type="EMBL" id="CAA3004070.1"/>
    </source>
</evidence>
<dbReference type="OrthoDB" id="1930861at2759"/>
<keyword evidence="2" id="KW-0378">Hydrolase</keyword>
<evidence type="ECO:0000256" key="2">
    <source>
        <dbReference type="ARBA" id="ARBA00022801"/>
    </source>
</evidence>
<reference evidence="3 4" key="1">
    <citation type="submission" date="2019-12" db="EMBL/GenBank/DDBJ databases">
        <authorList>
            <person name="Alioto T."/>
            <person name="Alioto T."/>
            <person name="Gomez Garrido J."/>
        </authorList>
    </citation>
    <scope>NUCLEOTIDE SEQUENCE [LARGE SCALE GENOMIC DNA]</scope>
</reference>
<gene>
    <name evidence="3" type="ORF">OLEA9_A084125</name>
</gene>
<accession>A0A8S0TFQ6</accession>
<evidence type="ECO:0000256" key="1">
    <source>
        <dbReference type="ARBA" id="ARBA00022729"/>
    </source>
</evidence>
<dbReference type="EMBL" id="CACTIH010006086">
    <property type="protein sequence ID" value="CAA3004070.1"/>
    <property type="molecule type" value="Genomic_DNA"/>
</dbReference>
<protein>
    <submittedName>
        <fullName evidence="3">Purple acid phosphatase 17-like</fullName>
    </submittedName>
</protein>
<dbReference type="InterPro" id="IPR051558">
    <property type="entry name" value="Metallophosphoesterase_PAP"/>
</dbReference>
<dbReference type="Gramene" id="OE9A084125T1">
    <property type="protein sequence ID" value="OE9A084125C1"/>
    <property type="gene ID" value="OE9A084125"/>
</dbReference>
<dbReference type="Proteomes" id="UP000594638">
    <property type="component" value="Unassembled WGS sequence"/>
</dbReference>
<proteinExistence type="predicted"/>
<name>A0A8S0TFQ6_OLEEU</name>
<dbReference type="AlphaFoldDB" id="A0A8S0TFQ6"/>
<sequence length="53" mass="6131">MGIIREKMDLDFIISTGDIFYPNGLTDEHDIAFEDSFTKIYTAPSLQKTVVFW</sequence>
<evidence type="ECO:0000313" key="4">
    <source>
        <dbReference type="Proteomes" id="UP000594638"/>
    </source>
</evidence>
<dbReference type="Gene3D" id="3.60.21.10">
    <property type="match status" value="1"/>
</dbReference>
<dbReference type="GO" id="GO:0016787">
    <property type="term" value="F:hydrolase activity"/>
    <property type="evidence" value="ECO:0007669"/>
    <property type="project" value="UniProtKB-KW"/>
</dbReference>